<gene>
    <name evidence="2" type="ORF">EYC80_000823</name>
</gene>
<keyword evidence="3" id="KW-1185">Reference proteome</keyword>
<proteinExistence type="predicted"/>
<evidence type="ECO:0000313" key="2">
    <source>
        <dbReference type="EMBL" id="KAB8298644.1"/>
    </source>
</evidence>
<dbReference type="OrthoDB" id="10316559at2759"/>
<protein>
    <submittedName>
        <fullName evidence="2">Uncharacterized protein</fullName>
    </submittedName>
</protein>
<comment type="caution">
    <text evidence="2">The sequence shown here is derived from an EMBL/GenBank/DDBJ whole genome shotgun (WGS) entry which is preliminary data.</text>
</comment>
<dbReference type="AlphaFoldDB" id="A0A5N6K7E4"/>
<evidence type="ECO:0000313" key="3">
    <source>
        <dbReference type="Proteomes" id="UP000326757"/>
    </source>
</evidence>
<keyword evidence="1" id="KW-0812">Transmembrane</keyword>
<dbReference type="EMBL" id="VIGI01000006">
    <property type="protein sequence ID" value="KAB8298644.1"/>
    <property type="molecule type" value="Genomic_DNA"/>
</dbReference>
<keyword evidence="1" id="KW-0472">Membrane</keyword>
<feature type="transmembrane region" description="Helical" evidence="1">
    <location>
        <begin position="6"/>
        <end position="26"/>
    </location>
</feature>
<evidence type="ECO:0000256" key="1">
    <source>
        <dbReference type="SAM" id="Phobius"/>
    </source>
</evidence>
<keyword evidence="1" id="KW-1133">Transmembrane helix</keyword>
<organism evidence="2 3">
    <name type="scientific">Monilinia laxa</name>
    <name type="common">Brown rot fungus</name>
    <name type="synonym">Sclerotinia laxa</name>
    <dbReference type="NCBI Taxonomy" id="61186"/>
    <lineage>
        <taxon>Eukaryota</taxon>
        <taxon>Fungi</taxon>
        <taxon>Dikarya</taxon>
        <taxon>Ascomycota</taxon>
        <taxon>Pezizomycotina</taxon>
        <taxon>Leotiomycetes</taxon>
        <taxon>Helotiales</taxon>
        <taxon>Sclerotiniaceae</taxon>
        <taxon>Monilinia</taxon>
    </lineage>
</organism>
<accession>A0A5N6K7E4</accession>
<sequence>MFPSTFIFGSFITFLAYFNILIVAAYPSSSSLLPLDPLEHPSESQIPRSIGQATRPFPDCTGVATTPKYASSCTLWFTAAHPESNDPNPLDVSIFGPGCSPLLFSQFFLPLDKKVIINTMWTKLVGDLSIQVANGSWFQMITYKNELLDFQLPEDASGTPYYPEDYMGRVVRWTKFDCEVNTCVQHPKDNVPGTCDPKAGFATVDGVYYA</sequence>
<reference evidence="2 3" key="1">
    <citation type="submission" date="2019-06" db="EMBL/GenBank/DDBJ databases">
        <title>Genome Sequence of the Brown Rot Fungal Pathogen Monilinia laxa.</title>
        <authorList>
            <person name="De Miccolis Angelini R.M."/>
            <person name="Landi L."/>
            <person name="Abate D."/>
            <person name="Pollastro S."/>
            <person name="Romanazzi G."/>
            <person name="Faretra F."/>
        </authorList>
    </citation>
    <scope>NUCLEOTIDE SEQUENCE [LARGE SCALE GENOMIC DNA]</scope>
    <source>
        <strain evidence="2 3">Mlax316</strain>
    </source>
</reference>
<name>A0A5N6K7E4_MONLA</name>
<dbReference type="Proteomes" id="UP000326757">
    <property type="component" value="Unassembled WGS sequence"/>
</dbReference>